<evidence type="ECO:0000256" key="4">
    <source>
        <dbReference type="ARBA" id="ARBA00023239"/>
    </source>
</evidence>
<proteinExistence type="inferred from homology"/>
<keyword evidence="8" id="KW-1185">Reference proteome</keyword>
<evidence type="ECO:0000256" key="5">
    <source>
        <dbReference type="HAMAP-Rule" id="MF_00955"/>
    </source>
</evidence>
<comment type="caution">
    <text evidence="5">Lacks conserved residue(s) required for the propagation of feature annotation.</text>
</comment>
<evidence type="ECO:0000256" key="3">
    <source>
        <dbReference type="ARBA" id="ARBA00011989"/>
    </source>
</evidence>
<evidence type="ECO:0000256" key="1">
    <source>
        <dbReference type="ARBA" id="ARBA00001937"/>
    </source>
</evidence>
<comment type="catalytic activity">
    <reaction evidence="5">
        <text>GDP-alpha-D-mannose = GDP-4-dehydro-alpha-D-rhamnose + H2O</text>
        <dbReference type="Rhea" id="RHEA:23820"/>
        <dbReference type="ChEBI" id="CHEBI:15377"/>
        <dbReference type="ChEBI" id="CHEBI:57527"/>
        <dbReference type="ChEBI" id="CHEBI:57964"/>
        <dbReference type="EC" id="4.2.1.47"/>
    </reaction>
</comment>
<evidence type="ECO:0000313" key="8">
    <source>
        <dbReference type="Proteomes" id="UP000616499"/>
    </source>
</evidence>
<gene>
    <name evidence="5 7" type="primary">gmd</name>
    <name evidence="7" type="ORF">GCM10009425_36260</name>
</gene>
<dbReference type="NCBIfam" id="TIGR01472">
    <property type="entry name" value="gmd"/>
    <property type="match status" value="1"/>
</dbReference>
<dbReference type="Gene3D" id="3.40.50.720">
    <property type="entry name" value="NAD(P)-binding Rossmann-like Domain"/>
    <property type="match status" value="1"/>
</dbReference>
<dbReference type="PANTHER" id="PTHR43715">
    <property type="entry name" value="GDP-MANNOSE 4,6-DEHYDRATASE"/>
    <property type="match status" value="1"/>
</dbReference>
<comment type="caution">
    <text evidence="7">The sequence shown here is derived from an EMBL/GenBank/DDBJ whole genome shotgun (WGS) entry which is preliminary data.</text>
</comment>
<name>A0ABQ2H1J1_9PSED</name>
<dbReference type="EMBL" id="BMNW01000008">
    <property type="protein sequence ID" value="GGM22179.1"/>
    <property type="molecule type" value="Genomic_DNA"/>
</dbReference>
<dbReference type="Proteomes" id="UP000616499">
    <property type="component" value="Unassembled WGS sequence"/>
</dbReference>
<dbReference type="HAMAP" id="MF_00955">
    <property type="entry name" value="GDP_Man_dehydratase"/>
    <property type="match status" value="1"/>
</dbReference>
<dbReference type="EC" id="4.2.1.47" evidence="3 5"/>
<comment type="function">
    <text evidence="5">Catalyzes the conversion of GDP-D-mannose to GDP-4-dehydro-6-deoxy-D-mannose.</text>
</comment>
<dbReference type="Gene3D" id="3.90.25.10">
    <property type="entry name" value="UDP-galactose 4-epimerase, domain 1"/>
    <property type="match status" value="1"/>
</dbReference>
<evidence type="ECO:0000313" key="7">
    <source>
        <dbReference type="EMBL" id="GGM22179.1"/>
    </source>
</evidence>
<dbReference type="CDD" id="cd05260">
    <property type="entry name" value="GDP_MD_SDR_e"/>
    <property type="match status" value="1"/>
</dbReference>
<dbReference type="InterPro" id="IPR036291">
    <property type="entry name" value="NAD(P)-bd_dom_sf"/>
</dbReference>
<feature type="domain" description="NAD(P)-binding" evidence="6">
    <location>
        <begin position="4"/>
        <end position="329"/>
    </location>
</feature>
<dbReference type="PANTHER" id="PTHR43715:SF1">
    <property type="entry name" value="GDP-MANNOSE 4,6 DEHYDRATASE"/>
    <property type="match status" value="1"/>
</dbReference>
<dbReference type="InterPro" id="IPR016040">
    <property type="entry name" value="NAD(P)-bd_dom"/>
</dbReference>
<evidence type="ECO:0000259" key="6">
    <source>
        <dbReference type="Pfam" id="PF16363"/>
    </source>
</evidence>
<accession>A0ABQ2H1J1</accession>
<keyword evidence="5" id="KW-0521">NADP</keyword>
<sequence length="343" mass="38842">MKAIITGITGQDGAYLAELLLEKGYTVYGTYRRTSSVNFWRIEELGIDKNPNLHLVEYDLTDLASSIRLLERTEATEVYNLAAQSFVGVSFDQPLTTANITGLGAVNLLEAIRIVNPKIRFYQASTSEMFGKVQEIPQVETTPFYPRSPYGVAKLYAHWMTINYRESYDIFGTSGILFNHESPLRGREFVTRKITDSVAKIKLGKQEVLELGNMDAKRDWGFAKEYVEGMWHMLQANQPDTFVLATNRTETVRDFVKMAFKAVNIELRFQGSDENEVAVDVETGKTIVRINPAFYRPAEVELLIGDASKAKAVLGWEPKTTLEQLCQMMVEADLRRNEIGFSF</sequence>
<dbReference type="Pfam" id="PF16363">
    <property type="entry name" value="GDP_Man_Dehyd"/>
    <property type="match status" value="1"/>
</dbReference>
<dbReference type="RefSeq" id="WP_188867527.1">
    <property type="nucleotide sequence ID" value="NZ_BMNW01000008.1"/>
</dbReference>
<reference evidence="8" key="1">
    <citation type="journal article" date="2019" name="Int. J. Syst. Evol. Microbiol.">
        <title>The Global Catalogue of Microorganisms (GCM) 10K type strain sequencing project: providing services to taxonomists for standard genome sequencing and annotation.</title>
        <authorList>
            <consortium name="The Broad Institute Genomics Platform"/>
            <consortium name="The Broad Institute Genome Sequencing Center for Infectious Disease"/>
            <person name="Wu L."/>
            <person name="Ma J."/>
        </authorList>
    </citation>
    <scope>NUCLEOTIDE SEQUENCE [LARGE SCALE GENOMIC DNA]</scope>
    <source>
        <strain evidence="8">JCM 13501</strain>
    </source>
</reference>
<comment type="similarity">
    <text evidence="2 5">Belongs to the NAD(P)-dependent epimerase/dehydratase family. GDP-mannose 4,6-dehydratase subfamily.</text>
</comment>
<comment type="cofactor">
    <cofactor evidence="1 5">
        <name>NADP(+)</name>
        <dbReference type="ChEBI" id="CHEBI:58349"/>
    </cofactor>
</comment>
<keyword evidence="4 5" id="KW-0456">Lyase</keyword>
<dbReference type="SUPFAM" id="SSF51735">
    <property type="entry name" value="NAD(P)-binding Rossmann-fold domains"/>
    <property type="match status" value="1"/>
</dbReference>
<dbReference type="InterPro" id="IPR006368">
    <property type="entry name" value="GDP_Man_deHydtase"/>
</dbReference>
<organism evidence="7 8">
    <name type="scientific">Pseudomonas asuensis</name>
    <dbReference type="NCBI Taxonomy" id="1825787"/>
    <lineage>
        <taxon>Bacteria</taxon>
        <taxon>Pseudomonadati</taxon>
        <taxon>Pseudomonadota</taxon>
        <taxon>Gammaproteobacteria</taxon>
        <taxon>Pseudomonadales</taxon>
        <taxon>Pseudomonadaceae</taxon>
        <taxon>Pseudomonas</taxon>
    </lineage>
</organism>
<protein>
    <recommendedName>
        <fullName evidence="3 5">GDP-mannose 4,6-dehydratase</fullName>
        <ecNumber evidence="3 5">4.2.1.47</ecNumber>
    </recommendedName>
    <alternativeName>
        <fullName evidence="5">GDP-D-mannose dehydratase</fullName>
    </alternativeName>
</protein>
<evidence type="ECO:0000256" key="2">
    <source>
        <dbReference type="ARBA" id="ARBA00009263"/>
    </source>
</evidence>